<keyword evidence="2" id="KW-1185">Reference proteome</keyword>
<sequence>MKSIHTQHNKAFPETGFRYLSYEGMSSCGVMDLMEDISNDVSMDDSIVVSDDNSSDVTCFTKTIKARLDKGRCMPQFIVAGISWILELGSWESNTTTQELALAPS</sequence>
<accession>A0ACB9JCA3</accession>
<proteinExistence type="predicted"/>
<evidence type="ECO:0000313" key="2">
    <source>
        <dbReference type="Proteomes" id="UP001056120"/>
    </source>
</evidence>
<dbReference type="EMBL" id="CM042021">
    <property type="protein sequence ID" value="KAI3817361.1"/>
    <property type="molecule type" value="Genomic_DNA"/>
</dbReference>
<protein>
    <submittedName>
        <fullName evidence="1">Uncharacterized protein</fullName>
    </submittedName>
</protein>
<organism evidence="1 2">
    <name type="scientific">Smallanthus sonchifolius</name>
    <dbReference type="NCBI Taxonomy" id="185202"/>
    <lineage>
        <taxon>Eukaryota</taxon>
        <taxon>Viridiplantae</taxon>
        <taxon>Streptophyta</taxon>
        <taxon>Embryophyta</taxon>
        <taxon>Tracheophyta</taxon>
        <taxon>Spermatophyta</taxon>
        <taxon>Magnoliopsida</taxon>
        <taxon>eudicotyledons</taxon>
        <taxon>Gunneridae</taxon>
        <taxon>Pentapetalae</taxon>
        <taxon>asterids</taxon>
        <taxon>campanulids</taxon>
        <taxon>Asterales</taxon>
        <taxon>Asteraceae</taxon>
        <taxon>Asteroideae</taxon>
        <taxon>Heliantheae alliance</taxon>
        <taxon>Millerieae</taxon>
        <taxon>Smallanthus</taxon>
    </lineage>
</organism>
<name>A0ACB9JCA3_9ASTR</name>
<reference evidence="2" key="1">
    <citation type="journal article" date="2022" name="Mol. Ecol. Resour.">
        <title>The genomes of chicory, endive, great burdock and yacon provide insights into Asteraceae palaeo-polyploidization history and plant inulin production.</title>
        <authorList>
            <person name="Fan W."/>
            <person name="Wang S."/>
            <person name="Wang H."/>
            <person name="Wang A."/>
            <person name="Jiang F."/>
            <person name="Liu H."/>
            <person name="Zhao H."/>
            <person name="Xu D."/>
            <person name="Zhang Y."/>
        </authorList>
    </citation>
    <scope>NUCLEOTIDE SEQUENCE [LARGE SCALE GENOMIC DNA]</scope>
    <source>
        <strain evidence="2">cv. Yunnan</strain>
    </source>
</reference>
<reference evidence="1 2" key="2">
    <citation type="journal article" date="2022" name="Mol. Ecol. Resour.">
        <title>The genomes of chicory, endive, great burdock and yacon provide insights into Asteraceae paleo-polyploidization history and plant inulin production.</title>
        <authorList>
            <person name="Fan W."/>
            <person name="Wang S."/>
            <person name="Wang H."/>
            <person name="Wang A."/>
            <person name="Jiang F."/>
            <person name="Liu H."/>
            <person name="Zhao H."/>
            <person name="Xu D."/>
            <person name="Zhang Y."/>
        </authorList>
    </citation>
    <scope>NUCLEOTIDE SEQUENCE [LARGE SCALE GENOMIC DNA]</scope>
    <source>
        <strain evidence="2">cv. Yunnan</strain>
        <tissue evidence="1">Leaves</tissue>
    </source>
</reference>
<comment type="caution">
    <text evidence="1">The sequence shown here is derived from an EMBL/GenBank/DDBJ whole genome shotgun (WGS) entry which is preliminary data.</text>
</comment>
<dbReference type="Proteomes" id="UP001056120">
    <property type="component" value="Linkage Group LG04"/>
</dbReference>
<evidence type="ECO:0000313" key="1">
    <source>
        <dbReference type="EMBL" id="KAI3817361.1"/>
    </source>
</evidence>
<gene>
    <name evidence="1" type="ORF">L1987_11151</name>
</gene>